<accession>A0A1E1X0I2</accession>
<proteinExistence type="evidence at transcript level"/>
<evidence type="ECO:0000313" key="1">
    <source>
        <dbReference type="EMBL" id="JAT92780.1"/>
    </source>
</evidence>
<feature type="non-terminal residue" evidence="1">
    <location>
        <position position="1"/>
    </location>
</feature>
<organism evidence="1">
    <name type="scientific">Amblyomma aureolatum</name>
    <dbReference type="NCBI Taxonomy" id="187763"/>
    <lineage>
        <taxon>Eukaryota</taxon>
        <taxon>Metazoa</taxon>
        <taxon>Ecdysozoa</taxon>
        <taxon>Arthropoda</taxon>
        <taxon>Chelicerata</taxon>
        <taxon>Arachnida</taxon>
        <taxon>Acari</taxon>
        <taxon>Parasitiformes</taxon>
        <taxon>Ixodida</taxon>
        <taxon>Ixodoidea</taxon>
        <taxon>Ixodidae</taxon>
        <taxon>Amblyomminae</taxon>
        <taxon>Amblyomma</taxon>
    </lineage>
</organism>
<sequence length="77" mass="8728">LLVMSFMALDASDVPPFYRSHVQCVGRCKLHLMVEDCSRGCTCHGNANHRYLGLCLRTGIKPPPGWYPANHRRSMRV</sequence>
<reference evidence="1" key="1">
    <citation type="journal article" date="2017" name="Front. Cell. Infect. Microbiol.">
        <title>The Distinct Transcriptional Response of the Midgut of Amblyomma sculptum and Amblyomma aureolatum Ticks to Rickettsia rickettsii Correlates to Their Differences in Susceptibility to Infection.</title>
        <authorList>
            <person name="Martins L.A."/>
            <person name="Galletti M.F.B.M."/>
            <person name="Ribeiro J.M."/>
            <person name="Fujita A."/>
            <person name="Costa F.B."/>
            <person name="Labruna M.B."/>
            <person name="Daffre S."/>
            <person name="Fogaca A.C."/>
        </authorList>
    </citation>
    <scope>NUCLEOTIDE SEQUENCE</scope>
</reference>
<dbReference type="EMBL" id="GFAC01006408">
    <property type="protein sequence ID" value="JAT92780.1"/>
    <property type="molecule type" value="mRNA"/>
</dbReference>
<protein>
    <submittedName>
        <fullName evidence="1">Uncharacterized protein</fullName>
    </submittedName>
</protein>
<name>A0A1E1X0I2_9ACAR</name>
<dbReference type="AlphaFoldDB" id="A0A1E1X0I2"/>